<dbReference type="InterPro" id="IPR008920">
    <property type="entry name" value="TF_FadR/GntR_C"/>
</dbReference>
<dbReference type="GO" id="GO:0003677">
    <property type="term" value="F:DNA binding"/>
    <property type="evidence" value="ECO:0007669"/>
    <property type="project" value="UniProtKB-KW"/>
</dbReference>
<proteinExistence type="predicted"/>
<dbReference type="SUPFAM" id="SSF48008">
    <property type="entry name" value="GntR ligand-binding domain-like"/>
    <property type="match status" value="1"/>
</dbReference>
<dbReference type="PROSITE" id="PS50949">
    <property type="entry name" value="HTH_GNTR"/>
    <property type="match status" value="1"/>
</dbReference>
<dbReference type="InterPro" id="IPR011711">
    <property type="entry name" value="GntR_C"/>
</dbReference>
<protein>
    <submittedName>
        <fullName evidence="5">DNA-binding GntR family transcriptional regulator</fullName>
    </submittedName>
</protein>
<dbReference type="InterPro" id="IPR000524">
    <property type="entry name" value="Tscrpt_reg_HTH_GntR"/>
</dbReference>
<keyword evidence="1" id="KW-0805">Transcription regulation</keyword>
<accession>A0A7W7W2R9</accession>
<dbReference type="Gene3D" id="1.10.10.10">
    <property type="entry name" value="Winged helix-like DNA-binding domain superfamily/Winged helix DNA-binding domain"/>
    <property type="match status" value="1"/>
</dbReference>
<dbReference type="Pfam" id="PF00392">
    <property type="entry name" value="GntR"/>
    <property type="match status" value="1"/>
</dbReference>
<evidence type="ECO:0000256" key="2">
    <source>
        <dbReference type="ARBA" id="ARBA00023125"/>
    </source>
</evidence>
<dbReference type="Pfam" id="PF07729">
    <property type="entry name" value="FCD"/>
    <property type="match status" value="1"/>
</dbReference>
<dbReference type="InterPro" id="IPR036388">
    <property type="entry name" value="WH-like_DNA-bd_sf"/>
</dbReference>
<dbReference type="PANTHER" id="PTHR43537:SF45">
    <property type="entry name" value="GNTR FAMILY REGULATORY PROTEIN"/>
    <property type="match status" value="1"/>
</dbReference>
<dbReference type="InterPro" id="IPR036390">
    <property type="entry name" value="WH_DNA-bd_sf"/>
</dbReference>
<dbReference type="Proteomes" id="UP000523007">
    <property type="component" value="Unassembled WGS sequence"/>
</dbReference>
<keyword evidence="6" id="KW-1185">Reference proteome</keyword>
<evidence type="ECO:0000256" key="3">
    <source>
        <dbReference type="ARBA" id="ARBA00023163"/>
    </source>
</evidence>
<gene>
    <name evidence="5" type="ORF">F4561_003067</name>
</gene>
<dbReference type="SMART" id="SM00345">
    <property type="entry name" value="HTH_GNTR"/>
    <property type="match status" value="1"/>
</dbReference>
<evidence type="ECO:0000259" key="4">
    <source>
        <dbReference type="PROSITE" id="PS50949"/>
    </source>
</evidence>
<dbReference type="Gene3D" id="1.20.120.530">
    <property type="entry name" value="GntR ligand-binding domain-like"/>
    <property type="match status" value="1"/>
</dbReference>
<dbReference type="SMART" id="SM00895">
    <property type="entry name" value="FCD"/>
    <property type="match status" value="1"/>
</dbReference>
<dbReference type="GO" id="GO:0003700">
    <property type="term" value="F:DNA-binding transcription factor activity"/>
    <property type="evidence" value="ECO:0007669"/>
    <property type="project" value="InterPro"/>
</dbReference>
<evidence type="ECO:0000313" key="5">
    <source>
        <dbReference type="EMBL" id="MBB4932247.1"/>
    </source>
</evidence>
<evidence type="ECO:0000256" key="1">
    <source>
        <dbReference type="ARBA" id="ARBA00023015"/>
    </source>
</evidence>
<dbReference type="PANTHER" id="PTHR43537">
    <property type="entry name" value="TRANSCRIPTIONAL REGULATOR, GNTR FAMILY"/>
    <property type="match status" value="1"/>
</dbReference>
<keyword evidence="3" id="KW-0804">Transcription</keyword>
<name>A0A7W7W2R9_9ACTN</name>
<reference evidence="5 6" key="1">
    <citation type="submission" date="2020-08" db="EMBL/GenBank/DDBJ databases">
        <title>Sequencing the genomes of 1000 actinobacteria strains.</title>
        <authorList>
            <person name="Klenk H.-P."/>
        </authorList>
    </citation>
    <scope>NUCLEOTIDE SEQUENCE [LARGE SCALE GENOMIC DNA]</scope>
    <source>
        <strain evidence="5 6">DSM 102030</strain>
    </source>
</reference>
<feature type="domain" description="HTH gntR-type" evidence="4">
    <location>
        <begin position="26"/>
        <end position="93"/>
    </location>
</feature>
<comment type="caution">
    <text evidence="5">The sequence shown here is derived from an EMBL/GenBank/DDBJ whole genome shotgun (WGS) entry which is preliminary data.</text>
</comment>
<sequence>MDGMDAIVAQELVDRLAAFRSHVGRSSTAERVADVLRGQLIEGALAPGSRLSEEAIGSALGVSRNTLRESFRLLGHERLLVHEFNRGVFVANPTADDVVDLYRARRPQELAALRAAENAPEEALARVGEAVEQGERAHENGDWWGVGTANMHFHEAIAALAGSPRVDEFVRRLLAELRLVFHVMSAPREFHAPYLGRNREMYELLRAGRVDEAADRLAAYLDTAERQLVEAFTAQDNS</sequence>
<dbReference type="EMBL" id="JACHJT010000001">
    <property type="protein sequence ID" value="MBB4932247.1"/>
    <property type="molecule type" value="Genomic_DNA"/>
</dbReference>
<organism evidence="5 6">
    <name type="scientific">Lipingzhangella halophila</name>
    <dbReference type="NCBI Taxonomy" id="1783352"/>
    <lineage>
        <taxon>Bacteria</taxon>
        <taxon>Bacillati</taxon>
        <taxon>Actinomycetota</taxon>
        <taxon>Actinomycetes</taxon>
        <taxon>Streptosporangiales</taxon>
        <taxon>Nocardiopsidaceae</taxon>
        <taxon>Lipingzhangella</taxon>
    </lineage>
</organism>
<evidence type="ECO:0000313" key="6">
    <source>
        <dbReference type="Proteomes" id="UP000523007"/>
    </source>
</evidence>
<dbReference type="SUPFAM" id="SSF46785">
    <property type="entry name" value="Winged helix' DNA-binding domain"/>
    <property type="match status" value="1"/>
</dbReference>
<dbReference type="AlphaFoldDB" id="A0A7W7W2R9"/>
<keyword evidence="2 5" id="KW-0238">DNA-binding</keyword>